<gene>
    <name evidence="2" type="ORF">GXX24_01855</name>
</gene>
<dbReference type="EMBL" id="DULP01000029">
    <property type="protein sequence ID" value="HHW32880.1"/>
    <property type="molecule type" value="Genomic_DNA"/>
</dbReference>
<evidence type="ECO:0000313" key="2">
    <source>
        <dbReference type="EMBL" id="HHW32880.1"/>
    </source>
</evidence>
<evidence type="ECO:0000256" key="1">
    <source>
        <dbReference type="SAM" id="MobiDB-lite"/>
    </source>
</evidence>
<feature type="non-terminal residue" evidence="2">
    <location>
        <position position="1"/>
    </location>
</feature>
<dbReference type="GO" id="GO:0051301">
    <property type="term" value="P:cell division"/>
    <property type="evidence" value="ECO:0007669"/>
    <property type="project" value="UniProtKB-KW"/>
</dbReference>
<keyword evidence="2" id="KW-0132">Cell division</keyword>
<keyword evidence="2" id="KW-0131">Cell cycle</keyword>
<protein>
    <submittedName>
        <fullName evidence="2">Cell division protein FtsZ</fullName>
    </submittedName>
</protein>
<accession>A0A832QWQ0</accession>
<dbReference type="AlphaFoldDB" id="A0A832QWQ0"/>
<comment type="caution">
    <text evidence="2">The sequence shown here is derived from an EMBL/GenBank/DDBJ whole genome shotgun (WGS) entry which is preliminary data.</text>
</comment>
<reference evidence="2 3" key="1">
    <citation type="journal article" date="2020" name="Biotechnol. Biofuels">
        <title>New insights from the biogas microbiome by comprehensive genome-resolved metagenomics of nearly 1600 species originating from multiple anaerobic digesters.</title>
        <authorList>
            <person name="Campanaro S."/>
            <person name="Treu L."/>
            <person name="Rodriguez-R L.M."/>
            <person name="Kovalovszki A."/>
            <person name="Ziels R.M."/>
            <person name="Maus I."/>
            <person name="Zhu X."/>
            <person name="Kougias P.G."/>
            <person name="Basile A."/>
            <person name="Luo G."/>
            <person name="Schluter A."/>
            <person name="Konstantinidis K.T."/>
            <person name="Angelidaki I."/>
        </authorList>
    </citation>
    <scope>NUCLEOTIDE SEQUENCE [LARGE SCALE GENOMIC DNA]</scope>
    <source>
        <strain evidence="2">AS04akNAM_125</strain>
    </source>
</reference>
<evidence type="ECO:0000313" key="3">
    <source>
        <dbReference type="Proteomes" id="UP000580830"/>
    </source>
</evidence>
<feature type="compositionally biased region" description="Low complexity" evidence="1">
    <location>
        <begin position="63"/>
        <end position="76"/>
    </location>
</feature>
<dbReference type="Proteomes" id="UP000580830">
    <property type="component" value="Unassembled WGS sequence"/>
</dbReference>
<feature type="compositionally biased region" description="Basic and acidic residues" evidence="1">
    <location>
        <begin position="96"/>
        <end position="119"/>
    </location>
</feature>
<sequence length="146" mass="15983">VAERQPARPALDTRSIDQRLSDPASEFTAPTRPQAPRGEPTQAVRERLERAINREPAQQGLSAPRRPAAPAEAPPAQGRMSGLGRMLNRVAGASGETERPRPETIAERVSDRMARRQAETDFDDLASPDAAQDNVEIPAFLRRQAN</sequence>
<organism evidence="2 3">
    <name type="scientific">Paracoccus solventivorans</name>
    <dbReference type="NCBI Taxonomy" id="53463"/>
    <lineage>
        <taxon>Bacteria</taxon>
        <taxon>Pseudomonadati</taxon>
        <taxon>Pseudomonadota</taxon>
        <taxon>Alphaproteobacteria</taxon>
        <taxon>Rhodobacterales</taxon>
        <taxon>Paracoccaceae</taxon>
        <taxon>Paracoccus</taxon>
    </lineage>
</organism>
<feature type="region of interest" description="Disordered" evidence="1">
    <location>
        <begin position="1"/>
        <end position="146"/>
    </location>
</feature>
<name>A0A832QWQ0_9RHOB</name>
<proteinExistence type="predicted"/>
<feature type="compositionally biased region" description="Basic and acidic residues" evidence="1">
    <location>
        <begin position="44"/>
        <end position="53"/>
    </location>
</feature>